<dbReference type="EMBL" id="JACRSO010000002">
    <property type="protein sequence ID" value="MBC8528815.1"/>
    <property type="molecule type" value="Genomic_DNA"/>
</dbReference>
<dbReference type="Pfam" id="PF00679">
    <property type="entry name" value="EFG_C"/>
    <property type="match status" value="1"/>
</dbReference>
<dbReference type="InterPro" id="IPR000795">
    <property type="entry name" value="T_Tr_GTP-bd_dom"/>
</dbReference>
<dbReference type="GO" id="GO:0032790">
    <property type="term" value="P:ribosome disassembly"/>
    <property type="evidence" value="ECO:0007669"/>
    <property type="project" value="TreeGrafter"/>
</dbReference>
<dbReference type="CDD" id="cd04170">
    <property type="entry name" value="EF-G_bact"/>
    <property type="match status" value="1"/>
</dbReference>
<dbReference type="InterPro" id="IPR009022">
    <property type="entry name" value="EFG_III"/>
</dbReference>
<comment type="similarity">
    <text evidence="1">Belongs to the TRAFAC class translation factor GTPase superfamily. Classic translation factor GTPase family. EF-G/EF-2 subfamily.</text>
</comment>
<dbReference type="InterPro" id="IPR004540">
    <property type="entry name" value="Transl_elong_EFG/EF2"/>
</dbReference>
<accession>A0A926HMP6</accession>
<dbReference type="Pfam" id="PF03764">
    <property type="entry name" value="EFG_IV"/>
    <property type="match status" value="1"/>
</dbReference>
<dbReference type="Gene3D" id="3.30.230.10">
    <property type="match status" value="1"/>
</dbReference>
<evidence type="ECO:0000313" key="10">
    <source>
        <dbReference type="Proteomes" id="UP000654279"/>
    </source>
</evidence>
<dbReference type="PROSITE" id="PS00301">
    <property type="entry name" value="G_TR_1"/>
    <property type="match status" value="1"/>
</dbReference>
<feature type="domain" description="Tr-type G" evidence="8">
    <location>
        <begin position="7"/>
        <end position="279"/>
    </location>
</feature>
<dbReference type="CDD" id="cd16262">
    <property type="entry name" value="EFG_III"/>
    <property type="match status" value="1"/>
</dbReference>
<dbReference type="Gene3D" id="3.40.50.300">
    <property type="entry name" value="P-loop containing nucleotide triphosphate hydrolases"/>
    <property type="match status" value="1"/>
</dbReference>
<evidence type="ECO:0000256" key="7">
    <source>
        <dbReference type="NCBIfam" id="TIGR00484"/>
    </source>
</evidence>
<evidence type="ECO:0000256" key="1">
    <source>
        <dbReference type="ARBA" id="ARBA00005870"/>
    </source>
</evidence>
<dbReference type="Gene3D" id="3.30.70.870">
    <property type="entry name" value="Elongation Factor G (Translational Gtpase), domain 3"/>
    <property type="match status" value="1"/>
</dbReference>
<dbReference type="Pfam" id="PF22042">
    <property type="entry name" value="EF-G_D2"/>
    <property type="match status" value="1"/>
</dbReference>
<dbReference type="SUPFAM" id="SSF54980">
    <property type="entry name" value="EF-G C-terminal domain-like"/>
    <property type="match status" value="2"/>
</dbReference>
<organism evidence="9 10">
    <name type="scientific">Luoshenia tenuis</name>
    <dbReference type="NCBI Taxonomy" id="2763654"/>
    <lineage>
        <taxon>Bacteria</taxon>
        <taxon>Bacillati</taxon>
        <taxon>Bacillota</taxon>
        <taxon>Clostridia</taxon>
        <taxon>Christensenellales</taxon>
        <taxon>Christensenellaceae</taxon>
        <taxon>Luoshenia</taxon>
    </lineage>
</organism>
<comment type="caution">
    <text evidence="9">The sequence shown here is derived from an EMBL/GenBank/DDBJ whole genome shotgun (WGS) entry which is preliminary data.</text>
</comment>
<evidence type="ECO:0000256" key="3">
    <source>
        <dbReference type="ARBA" id="ARBA00022741"/>
    </source>
</evidence>
<evidence type="ECO:0000256" key="4">
    <source>
        <dbReference type="ARBA" id="ARBA00022768"/>
    </source>
</evidence>
<keyword evidence="6" id="KW-0342">GTP-binding</keyword>
<keyword evidence="10" id="KW-1185">Reference proteome</keyword>
<dbReference type="PANTHER" id="PTHR43261:SF6">
    <property type="entry name" value="ELONGATION FACTOR G-LIKE PROTEIN"/>
    <property type="match status" value="1"/>
</dbReference>
<protein>
    <recommendedName>
        <fullName evidence="2 7">Elongation factor G</fullName>
    </recommendedName>
</protein>
<dbReference type="RefSeq" id="WP_249284775.1">
    <property type="nucleotide sequence ID" value="NZ_JACRSO010000002.1"/>
</dbReference>
<keyword evidence="5" id="KW-0648">Protein biosynthesis</keyword>
<dbReference type="InterPro" id="IPR020568">
    <property type="entry name" value="Ribosomal_Su5_D2-typ_SF"/>
</dbReference>
<dbReference type="GO" id="GO:0003924">
    <property type="term" value="F:GTPase activity"/>
    <property type="evidence" value="ECO:0007669"/>
    <property type="project" value="InterPro"/>
</dbReference>
<keyword evidence="3" id="KW-0547">Nucleotide-binding</keyword>
<keyword evidence="4 9" id="KW-0251">Elongation factor</keyword>
<dbReference type="Pfam" id="PF00009">
    <property type="entry name" value="GTP_EFTU"/>
    <property type="match status" value="1"/>
</dbReference>
<dbReference type="InterPro" id="IPR014721">
    <property type="entry name" value="Ribsml_uS5_D2-typ_fold_subgr"/>
</dbReference>
<dbReference type="CDD" id="cd01434">
    <property type="entry name" value="EFG_mtEFG1_IV"/>
    <property type="match status" value="1"/>
</dbReference>
<dbReference type="SMART" id="SM00889">
    <property type="entry name" value="EFG_IV"/>
    <property type="match status" value="1"/>
</dbReference>
<dbReference type="NCBIfam" id="NF009891">
    <property type="entry name" value="PRK13351.1-1"/>
    <property type="match status" value="1"/>
</dbReference>
<dbReference type="FunFam" id="3.30.70.240:FF:000001">
    <property type="entry name" value="Elongation factor G"/>
    <property type="match status" value="1"/>
</dbReference>
<dbReference type="FunFam" id="3.30.230.10:FF:000003">
    <property type="entry name" value="Elongation factor G"/>
    <property type="match status" value="1"/>
</dbReference>
<name>A0A926HMP6_9FIRM</name>
<dbReference type="InterPro" id="IPR047872">
    <property type="entry name" value="EFG_IV"/>
</dbReference>
<dbReference type="SUPFAM" id="SSF54211">
    <property type="entry name" value="Ribosomal protein S5 domain 2-like"/>
    <property type="match status" value="1"/>
</dbReference>
<dbReference type="PANTHER" id="PTHR43261">
    <property type="entry name" value="TRANSLATION ELONGATION FACTOR G-RELATED"/>
    <property type="match status" value="1"/>
</dbReference>
<dbReference type="SUPFAM" id="SSF52540">
    <property type="entry name" value="P-loop containing nucleoside triphosphate hydrolases"/>
    <property type="match status" value="1"/>
</dbReference>
<dbReference type="InterPro" id="IPR035649">
    <property type="entry name" value="EFG_V"/>
</dbReference>
<dbReference type="InterPro" id="IPR027417">
    <property type="entry name" value="P-loop_NTPase"/>
</dbReference>
<dbReference type="GO" id="GO:0005525">
    <property type="term" value="F:GTP binding"/>
    <property type="evidence" value="ECO:0007669"/>
    <property type="project" value="UniProtKB-UniRule"/>
</dbReference>
<reference evidence="9" key="1">
    <citation type="submission" date="2020-08" db="EMBL/GenBank/DDBJ databases">
        <title>Genome public.</title>
        <authorList>
            <person name="Liu C."/>
            <person name="Sun Q."/>
        </authorList>
    </citation>
    <scope>NUCLEOTIDE SEQUENCE</scope>
    <source>
        <strain evidence="9">NSJ-44</strain>
    </source>
</reference>
<dbReference type="NCBIfam" id="TIGR00484">
    <property type="entry name" value="EF-G"/>
    <property type="match status" value="1"/>
</dbReference>
<dbReference type="NCBIfam" id="NF009381">
    <property type="entry name" value="PRK12740.1-5"/>
    <property type="match status" value="1"/>
</dbReference>
<gene>
    <name evidence="9" type="primary">fusA</name>
    <name evidence="9" type="ORF">H8699_05150</name>
</gene>
<dbReference type="InterPro" id="IPR009000">
    <property type="entry name" value="Transl_B-barrel_sf"/>
</dbReference>
<dbReference type="CDD" id="cd04088">
    <property type="entry name" value="EFG_mtEFG_II"/>
    <property type="match status" value="1"/>
</dbReference>
<dbReference type="AlphaFoldDB" id="A0A926HMP6"/>
<dbReference type="GO" id="GO:0003746">
    <property type="term" value="F:translation elongation factor activity"/>
    <property type="evidence" value="ECO:0007669"/>
    <property type="project" value="UniProtKB-UniRule"/>
</dbReference>
<evidence type="ECO:0000256" key="5">
    <source>
        <dbReference type="ARBA" id="ARBA00022917"/>
    </source>
</evidence>
<evidence type="ECO:0000313" key="9">
    <source>
        <dbReference type="EMBL" id="MBC8528815.1"/>
    </source>
</evidence>
<sequence>MKVYETADIRNIGIVGHGSEGKTTLTEAMLFAANVIERMGRVEDGTTTTDFDPEEAKRGISIGAAMAPVEWNNCKINAIDVPGYFDFVGEMVGALQVSDSALIVLGATTGLRVGAEKAWAYCEQNGIGKVFVVNQMDRENADFNKVLASVQNKYGSSVIPLQLPIMEGGVFKGYIDLLAMKAAEFLPKGQIKEIEIPAALQDEAASLREQMVEAAAGSDDDLMEKYFADGDLEQADLEKGLKMGIANGSVVPVLCVSALMDQGIGALMDFICKFMPNPAQHAPVIGTQVKGGAEVELTADPNGPFVAQVFKTIADPFVGKLSLFRVWSGTLSSDATISNANVDKSVKISSLSIPRGKKQIAVPKLCAGDIGAIAKLQNTMTGHTLCASSNLITMPEIQFPAPCISLAVAAKKQGDEDKVFAGLHRLEEEDPTFTLKKQSETTDTLISGQGELHLEVICAKLKNKFGVEAALNTPIVPYRESIRKPVKAEGRHKKQSGGHGQFGHCWVEFEPISDGSADFEFVDKVVGGVVPRQYIPAVEKGLRESIRHGVLAGYPVVGIRCTLYDGSYHPVDSSEMAFKVAASLAFKKGCEQASPVLMEPIYQMDILVPDKYMGDVIGDMNRRRGRILGMNPVGDGMQQVTAEVPLSEVFTYATDLRSMSHARGSFTMQFARYEDVPANISAKVIEEAKKRMADEE</sequence>
<dbReference type="Gene3D" id="2.40.30.10">
    <property type="entry name" value="Translation factors"/>
    <property type="match status" value="1"/>
</dbReference>
<dbReference type="SUPFAM" id="SSF50447">
    <property type="entry name" value="Translation proteins"/>
    <property type="match status" value="1"/>
</dbReference>
<dbReference type="NCBIfam" id="TIGR00231">
    <property type="entry name" value="small_GTP"/>
    <property type="match status" value="1"/>
</dbReference>
<dbReference type="Gene3D" id="3.30.70.240">
    <property type="match status" value="1"/>
</dbReference>
<dbReference type="InterPro" id="IPR035647">
    <property type="entry name" value="EFG_III/V"/>
</dbReference>
<dbReference type="PRINTS" id="PR00315">
    <property type="entry name" value="ELONGATNFCT"/>
</dbReference>
<proteinExistence type="inferred from homology"/>
<dbReference type="SMART" id="SM00838">
    <property type="entry name" value="EFG_C"/>
    <property type="match status" value="1"/>
</dbReference>
<dbReference type="NCBIfam" id="NF009379">
    <property type="entry name" value="PRK12740.1-3"/>
    <property type="match status" value="1"/>
</dbReference>
<dbReference type="InterPro" id="IPR005225">
    <property type="entry name" value="Small_GTP-bd"/>
</dbReference>
<dbReference type="InterPro" id="IPR005517">
    <property type="entry name" value="Transl_elong_EFG/EF2_IV"/>
</dbReference>
<evidence type="ECO:0000256" key="2">
    <source>
        <dbReference type="ARBA" id="ARBA00017872"/>
    </source>
</evidence>
<dbReference type="InterPro" id="IPR031157">
    <property type="entry name" value="G_TR_CS"/>
</dbReference>
<evidence type="ECO:0000259" key="8">
    <source>
        <dbReference type="PROSITE" id="PS51722"/>
    </source>
</evidence>
<dbReference type="CDD" id="cd03713">
    <property type="entry name" value="EFG_mtEFG_C"/>
    <property type="match status" value="1"/>
</dbReference>
<dbReference type="InterPro" id="IPR053905">
    <property type="entry name" value="EF-G-like_DII"/>
</dbReference>
<dbReference type="InterPro" id="IPR000640">
    <property type="entry name" value="EFG_V-like"/>
</dbReference>
<dbReference type="PROSITE" id="PS51722">
    <property type="entry name" value="G_TR_2"/>
    <property type="match status" value="1"/>
</dbReference>
<evidence type="ECO:0000256" key="6">
    <source>
        <dbReference type="ARBA" id="ARBA00023134"/>
    </source>
</evidence>
<dbReference type="Proteomes" id="UP000654279">
    <property type="component" value="Unassembled WGS sequence"/>
</dbReference>
<dbReference type="InterPro" id="IPR041095">
    <property type="entry name" value="EFG_II"/>
</dbReference>
<dbReference type="Pfam" id="PF14492">
    <property type="entry name" value="EFG_III"/>
    <property type="match status" value="1"/>
</dbReference>